<evidence type="ECO:0000256" key="10">
    <source>
        <dbReference type="SAM" id="SignalP"/>
    </source>
</evidence>
<evidence type="ECO:0000256" key="3">
    <source>
        <dbReference type="ARBA" id="ARBA00022452"/>
    </source>
</evidence>
<dbReference type="InterPro" id="IPR037066">
    <property type="entry name" value="Plug_dom_sf"/>
</dbReference>
<accession>A0A521BTJ4</accession>
<evidence type="ECO:0000256" key="8">
    <source>
        <dbReference type="PROSITE-ProRule" id="PRU01360"/>
    </source>
</evidence>
<feature type="domain" description="TonB-dependent receptor-like beta-barrel" evidence="11">
    <location>
        <begin position="460"/>
        <end position="969"/>
    </location>
</feature>
<dbReference type="Pfam" id="PF07715">
    <property type="entry name" value="Plug"/>
    <property type="match status" value="1"/>
</dbReference>
<dbReference type="Pfam" id="PF13715">
    <property type="entry name" value="CarbopepD_reg_2"/>
    <property type="match status" value="1"/>
</dbReference>
<keyword evidence="2 8" id="KW-0813">Transport</keyword>
<evidence type="ECO:0000256" key="7">
    <source>
        <dbReference type="ARBA" id="ARBA00023237"/>
    </source>
</evidence>
<dbReference type="InterPro" id="IPR012910">
    <property type="entry name" value="Plug_dom"/>
</dbReference>
<feature type="domain" description="TonB-dependent receptor plug" evidence="12">
    <location>
        <begin position="122"/>
        <end position="227"/>
    </location>
</feature>
<evidence type="ECO:0000256" key="5">
    <source>
        <dbReference type="ARBA" id="ARBA00023077"/>
    </source>
</evidence>
<dbReference type="Gene3D" id="2.170.130.10">
    <property type="entry name" value="TonB-dependent receptor, plug domain"/>
    <property type="match status" value="1"/>
</dbReference>
<dbReference type="InterPro" id="IPR023997">
    <property type="entry name" value="TonB-dep_OMP_SusC/RagA_CS"/>
</dbReference>
<evidence type="ECO:0000259" key="11">
    <source>
        <dbReference type="Pfam" id="PF00593"/>
    </source>
</evidence>
<evidence type="ECO:0000256" key="4">
    <source>
        <dbReference type="ARBA" id="ARBA00022692"/>
    </source>
</evidence>
<dbReference type="InterPro" id="IPR036942">
    <property type="entry name" value="Beta-barrel_TonB_sf"/>
</dbReference>
<dbReference type="AlphaFoldDB" id="A0A521BTJ4"/>
<dbReference type="Gene3D" id="2.40.170.20">
    <property type="entry name" value="TonB-dependent receptor, beta-barrel domain"/>
    <property type="match status" value="1"/>
</dbReference>
<keyword evidence="14" id="KW-1185">Reference proteome</keyword>
<name>A0A521BTJ4_9BACT</name>
<dbReference type="EMBL" id="FXTP01000003">
    <property type="protein sequence ID" value="SMO50473.1"/>
    <property type="molecule type" value="Genomic_DNA"/>
</dbReference>
<comment type="similarity">
    <text evidence="8 9">Belongs to the TonB-dependent receptor family.</text>
</comment>
<dbReference type="SUPFAM" id="SSF56935">
    <property type="entry name" value="Porins"/>
    <property type="match status" value="1"/>
</dbReference>
<dbReference type="PROSITE" id="PS52016">
    <property type="entry name" value="TONB_DEPENDENT_REC_3"/>
    <property type="match status" value="1"/>
</dbReference>
<keyword evidence="3 8" id="KW-1134">Transmembrane beta strand</keyword>
<sequence length="1013" mass="110571">MRILGNLLFILLVWGMAVDAHGQDSENSEITVTGRVTDSESGETLPGVNIVIKGTLNGTTTNLDGEFTLRVPGSNTILVFSYVGFETQEITVGSQEYLDVKLVERIGSLSEVVVVGYGTQRRMEVTSSISSVPATEIAQQTTTNLNQALQGRVAGVNITQNSGAPGAGISVDVRGIGTIGNSSPLYVIDGIPGGDINSINPQNIKSIEILKDASAAAIYGANGANGVVLVTTKGGTIGEAQIDFDMTRGIQQLSNKMDMLNAEQYARMQNEARAASGLETYWDNPSSLGKGTDWQDELSQNAVMQKYNLSVSGGTEDLQYFVSGGYYDQEGVLVGSGFERGSIQANADYKINDYFKIGNRLSLARTNQASIPEDYPFATDNRIVGALEMSPTVPVFRDGQYAGPLGDFEGSSQGPNPVGLAVINDVENKVSNVVNRAYIEITPIENLIIKSELGVDYTDGNYFEFNPTYRWGITSSSIAQLYRGSSNSFGWTSQTTARYQDTFKQYHDVNFLAGFSVSESRYESIDASAQGFISEKVRVLSAADQINSLSEFVEEEAMIGYFGRINYAFDSKYLFTGNVRVDGSSKFGEGNRYGVFPSFSVGWRLSEEQFLSDINALDDLKLRVSWGKSGNSQIGNYNYATRLNLSQYYVFGSGQEIVPGVAPNSVPNKDVKWETTTQTNIGVDLALFQDKINFTADYFIKNTTDMLVPVPIPSSSGITEAPYQNAGEIENKGLEIAMFYQNSVGDFYYKIGGNFSAISNEVLDLGGGLPVPSPILYRESVRLTRTEKGRSVGEFYGYKTDGIFQNQSEVDSHADQPGAAPGDIRFVDVNGDGVINDSDRTYIGSPIPDFQYGINANFSYKNFDLNMLFSGVQGNKLMNTMGYRLLNGSHIGNKMAGVLDRWTGPGTSNEMPRLTWNDPNDNARISDRYVEDGSYFRLKNILLAYNLSESMLEKIGARSARIFVSARNLFTITDYSGFDPELGKVDNNNLNYGIDMGNYPVPRSFNIGVSLGL</sequence>
<keyword evidence="6 8" id="KW-0472">Membrane</keyword>
<dbReference type="SUPFAM" id="SSF49464">
    <property type="entry name" value="Carboxypeptidase regulatory domain-like"/>
    <property type="match status" value="1"/>
</dbReference>
<gene>
    <name evidence="13" type="ORF">SAMN06265219_10375</name>
</gene>
<keyword evidence="7 8" id="KW-0998">Cell outer membrane</keyword>
<evidence type="ECO:0000256" key="1">
    <source>
        <dbReference type="ARBA" id="ARBA00004571"/>
    </source>
</evidence>
<dbReference type="InterPro" id="IPR000531">
    <property type="entry name" value="Beta-barrel_TonB"/>
</dbReference>
<comment type="subcellular location">
    <subcellularLocation>
        <location evidence="1 8">Cell outer membrane</location>
        <topology evidence="1 8">Multi-pass membrane protein</topology>
    </subcellularLocation>
</comment>
<dbReference type="InterPro" id="IPR008969">
    <property type="entry name" value="CarboxyPept-like_regulatory"/>
</dbReference>
<dbReference type="NCBIfam" id="TIGR04056">
    <property type="entry name" value="OMP_RagA_SusC"/>
    <property type="match status" value="1"/>
</dbReference>
<dbReference type="Proteomes" id="UP000317557">
    <property type="component" value="Unassembled WGS sequence"/>
</dbReference>
<dbReference type="GO" id="GO:0009279">
    <property type="term" value="C:cell outer membrane"/>
    <property type="evidence" value="ECO:0007669"/>
    <property type="project" value="UniProtKB-SubCell"/>
</dbReference>
<evidence type="ECO:0000256" key="9">
    <source>
        <dbReference type="RuleBase" id="RU003357"/>
    </source>
</evidence>
<evidence type="ECO:0000259" key="12">
    <source>
        <dbReference type="Pfam" id="PF07715"/>
    </source>
</evidence>
<organism evidence="13 14">
    <name type="scientific">Gracilimonas mengyeensis</name>
    <dbReference type="NCBI Taxonomy" id="1302730"/>
    <lineage>
        <taxon>Bacteria</taxon>
        <taxon>Pseudomonadati</taxon>
        <taxon>Balneolota</taxon>
        <taxon>Balneolia</taxon>
        <taxon>Balneolales</taxon>
        <taxon>Balneolaceae</taxon>
        <taxon>Gracilimonas</taxon>
    </lineage>
</organism>
<evidence type="ECO:0000313" key="14">
    <source>
        <dbReference type="Proteomes" id="UP000317557"/>
    </source>
</evidence>
<dbReference type="OrthoDB" id="9768177at2"/>
<feature type="chain" id="PRO_5022084140" evidence="10">
    <location>
        <begin position="23"/>
        <end position="1013"/>
    </location>
</feature>
<dbReference type="Pfam" id="PF00593">
    <property type="entry name" value="TonB_dep_Rec_b-barrel"/>
    <property type="match status" value="1"/>
</dbReference>
<proteinExistence type="inferred from homology"/>
<keyword evidence="5 9" id="KW-0798">TonB box</keyword>
<keyword evidence="4 8" id="KW-0812">Transmembrane</keyword>
<protein>
    <submittedName>
        <fullName evidence="13">TonB-linked outer membrane protein, SusC/RagA family</fullName>
    </submittedName>
</protein>
<dbReference type="NCBIfam" id="TIGR04057">
    <property type="entry name" value="SusC_RagA_signa"/>
    <property type="match status" value="1"/>
</dbReference>
<feature type="signal peptide" evidence="10">
    <location>
        <begin position="1"/>
        <end position="22"/>
    </location>
</feature>
<dbReference type="InterPro" id="IPR023996">
    <property type="entry name" value="TonB-dep_OMP_SusC/RagA"/>
</dbReference>
<dbReference type="Gene3D" id="2.60.40.1120">
    <property type="entry name" value="Carboxypeptidase-like, regulatory domain"/>
    <property type="match status" value="1"/>
</dbReference>
<evidence type="ECO:0000313" key="13">
    <source>
        <dbReference type="EMBL" id="SMO50473.1"/>
    </source>
</evidence>
<dbReference type="InterPro" id="IPR039426">
    <property type="entry name" value="TonB-dep_rcpt-like"/>
</dbReference>
<keyword evidence="10" id="KW-0732">Signal</keyword>
<evidence type="ECO:0000256" key="6">
    <source>
        <dbReference type="ARBA" id="ARBA00023136"/>
    </source>
</evidence>
<reference evidence="13 14" key="1">
    <citation type="submission" date="2017-05" db="EMBL/GenBank/DDBJ databases">
        <authorList>
            <person name="Varghese N."/>
            <person name="Submissions S."/>
        </authorList>
    </citation>
    <scope>NUCLEOTIDE SEQUENCE [LARGE SCALE GENOMIC DNA]</scope>
    <source>
        <strain evidence="13 14">DSM 21985</strain>
    </source>
</reference>
<evidence type="ECO:0000256" key="2">
    <source>
        <dbReference type="ARBA" id="ARBA00022448"/>
    </source>
</evidence>
<dbReference type="RefSeq" id="WP_142453504.1">
    <property type="nucleotide sequence ID" value="NZ_FXTP01000003.1"/>
</dbReference>